<proteinExistence type="predicted"/>
<protein>
    <submittedName>
        <fullName evidence="1">Uncharacterized protein</fullName>
    </submittedName>
</protein>
<evidence type="ECO:0000313" key="1">
    <source>
        <dbReference type="EMBL" id="RDK92695.1"/>
    </source>
</evidence>
<gene>
    <name evidence="1" type="ORF">C8D90_10385</name>
</gene>
<evidence type="ECO:0000313" key="2">
    <source>
        <dbReference type="Proteomes" id="UP000254848"/>
    </source>
</evidence>
<dbReference type="AlphaFoldDB" id="A0A370QTY7"/>
<dbReference type="EMBL" id="QRAP01000003">
    <property type="protein sequence ID" value="RDK92695.1"/>
    <property type="molecule type" value="Genomic_DNA"/>
</dbReference>
<accession>A0A370QTY7</accession>
<keyword evidence="2" id="KW-1185">Reference proteome</keyword>
<reference evidence="1 2" key="1">
    <citation type="submission" date="2018-07" db="EMBL/GenBank/DDBJ databases">
        <title>Genomic Encyclopedia of Type Strains, Phase IV (KMG-IV): sequencing the most valuable type-strain genomes for metagenomic binning, comparative biology and taxonomic classification.</title>
        <authorList>
            <person name="Goeker M."/>
        </authorList>
    </citation>
    <scope>NUCLEOTIDE SEQUENCE [LARGE SCALE GENOMIC DNA]</scope>
    <source>
        <strain evidence="1 2">DSM 103736</strain>
    </source>
</reference>
<name>A0A370QTY7_9GAMM</name>
<sequence length="30" mass="3576">MLSILLFNVLDLIVKIKNNHKMILCDFLHH</sequence>
<organism evidence="1 2">
    <name type="scientific">Enterobacillus tribolii</name>
    <dbReference type="NCBI Taxonomy" id="1487935"/>
    <lineage>
        <taxon>Bacteria</taxon>
        <taxon>Pseudomonadati</taxon>
        <taxon>Pseudomonadota</taxon>
        <taxon>Gammaproteobacteria</taxon>
        <taxon>Enterobacterales</taxon>
        <taxon>Hafniaceae</taxon>
        <taxon>Enterobacillus</taxon>
    </lineage>
</organism>
<dbReference type="Proteomes" id="UP000254848">
    <property type="component" value="Unassembled WGS sequence"/>
</dbReference>
<comment type="caution">
    <text evidence="1">The sequence shown here is derived from an EMBL/GenBank/DDBJ whole genome shotgun (WGS) entry which is preliminary data.</text>
</comment>